<gene>
    <name evidence="1" type="ORF">DEAC_c43320</name>
</gene>
<dbReference type="Proteomes" id="UP000036356">
    <property type="component" value="Unassembled WGS sequence"/>
</dbReference>
<dbReference type="EMBL" id="LDZY01000027">
    <property type="protein sequence ID" value="KLU63764.1"/>
    <property type="molecule type" value="Genomic_DNA"/>
</dbReference>
<dbReference type="PATRIC" id="fig|476652.3.peg.4595"/>
<sequence length="76" mass="8552">MVNLLAQAYVNKGILFLSIDMVIISVNLWTGNTVSFQSFYASENRIGLKTGISDIIEYILTELHLIRQCPNFVVVC</sequence>
<evidence type="ECO:0000313" key="1">
    <source>
        <dbReference type="EMBL" id="KLU63764.1"/>
    </source>
</evidence>
<dbReference type="AlphaFoldDB" id="A0A0J1FJW6"/>
<name>A0A0J1FJW6_9FIRM</name>
<evidence type="ECO:0000313" key="2">
    <source>
        <dbReference type="Proteomes" id="UP000036356"/>
    </source>
</evidence>
<dbReference type="RefSeq" id="WP_047812089.1">
    <property type="nucleotide sequence ID" value="NZ_LDZY01000027.1"/>
</dbReference>
<reference evidence="1 2" key="1">
    <citation type="submission" date="2015-06" db="EMBL/GenBank/DDBJ databases">
        <title>Draft genome of the moderately acidophilic sulfate reducer Candidatus Desulfosporosinus acididurans strain M1.</title>
        <authorList>
            <person name="Poehlein A."/>
            <person name="Petzsch P."/>
            <person name="Johnson B.D."/>
            <person name="Schloemann M."/>
            <person name="Daniel R."/>
            <person name="Muehling M."/>
        </authorList>
    </citation>
    <scope>NUCLEOTIDE SEQUENCE [LARGE SCALE GENOMIC DNA]</scope>
    <source>
        <strain evidence="1 2">M1</strain>
    </source>
</reference>
<organism evidence="1 2">
    <name type="scientific">Desulfosporosinus acididurans</name>
    <dbReference type="NCBI Taxonomy" id="476652"/>
    <lineage>
        <taxon>Bacteria</taxon>
        <taxon>Bacillati</taxon>
        <taxon>Bacillota</taxon>
        <taxon>Clostridia</taxon>
        <taxon>Eubacteriales</taxon>
        <taxon>Desulfitobacteriaceae</taxon>
        <taxon>Desulfosporosinus</taxon>
    </lineage>
</organism>
<protein>
    <submittedName>
        <fullName evidence="1">Uncharacterized protein</fullName>
    </submittedName>
</protein>
<keyword evidence="2" id="KW-1185">Reference proteome</keyword>
<comment type="caution">
    <text evidence="1">The sequence shown here is derived from an EMBL/GenBank/DDBJ whole genome shotgun (WGS) entry which is preliminary data.</text>
</comment>
<proteinExistence type="predicted"/>
<accession>A0A0J1FJW6</accession>